<name>A0ABP8WBT7_9PSEU</name>
<evidence type="ECO:0000313" key="4">
    <source>
        <dbReference type="Proteomes" id="UP001500325"/>
    </source>
</evidence>
<evidence type="ECO:0000256" key="1">
    <source>
        <dbReference type="SAM" id="MobiDB-lite"/>
    </source>
</evidence>
<organism evidence="3 4">
    <name type="scientific">Pseudonocardia yuanmonensis</name>
    <dbReference type="NCBI Taxonomy" id="1095914"/>
    <lineage>
        <taxon>Bacteria</taxon>
        <taxon>Bacillati</taxon>
        <taxon>Actinomycetota</taxon>
        <taxon>Actinomycetes</taxon>
        <taxon>Pseudonocardiales</taxon>
        <taxon>Pseudonocardiaceae</taxon>
        <taxon>Pseudonocardia</taxon>
    </lineage>
</organism>
<comment type="caution">
    <text evidence="3">The sequence shown here is derived from an EMBL/GenBank/DDBJ whole genome shotgun (WGS) entry which is preliminary data.</text>
</comment>
<dbReference type="InterPro" id="IPR058442">
    <property type="entry name" value="DUF8129"/>
</dbReference>
<dbReference type="Proteomes" id="UP001500325">
    <property type="component" value="Unassembled WGS sequence"/>
</dbReference>
<gene>
    <name evidence="3" type="ORF">GCM10023215_22430</name>
</gene>
<evidence type="ECO:0000313" key="3">
    <source>
        <dbReference type="EMBL" id="GAA4686449.1"/>
    </source>
</evidence>
<reference evidence="4" key="1">
    <citation type="journal article" date="2019" name="Int. J. Syst. Evol. Microbiol.">
        <title>The Global Catalogue of Microorganisms (GCM) 10K type strain sequencing project: providing services to taxonomists for standard genome sequencing and annotation.</title>
        <authorList>
            <consortium name="The Broad Institute Genomics Platform"/>
            <consortium name="The Broad Institute Genome Sequencing Center for Infectious Disease"/>
            <person name="Wu L."/>
            <person name="Ma J."/>
        </authorList>
    </citation>
    <scope>NUCLEOTIDE SEQUENCE [LARGE SCALE GENOMIC DNA]</scope>
    <source>
        <strain evidence="4">JCM 18055</strain>
    </source>
</reference>
<feature type="compositionally biased region" description="Polar residues" evidence="1">
    <location>
        <begin position="106"/>
        <end position="115"/>
    </location>
</feature>
<dbReference type="RefSeq" id="WP_345380289.1">
    <property type="nucleotide sequence ID" value="NZ_BAABIC010000006.1"/>
</dbReference>
<proteinExistence type="predicted"/>
<dbReference type="EMBL" id="BAABIC010000006">
    <property type="protein sequence ID" value="GAA4686449.1"/>
    <property type="molecule type" value="Genomic_DNA"/>
</dbReference>
<evidence type="ECO:0000259" key="2">
    <source>
        <dbReference type="Pfam" id="PF26450"/>
    </source>
</evidence>
<protein>
    <recommendedName>
        <fullName evidence="2">DUF8129 domain-containing protein</fullName>
    </recommendedName>
</protein>
<feature type="region of interest" description="Disordered" evidence="1">
    <location>
        <begin position="35"/>
        <end position="115"/>
    </location>
</feature>
<feature type="domain" description="DUF8129" evidence="2">
    <location>
        <begin position="11"/>
        <end position="60"/>
    </location>
</feature>
<accession>A0ABP8WBT7</accession>
<keyword evidence="4" id="KW-1185">Reference proteome</keyword>
<dbReference type="Pfam" id="PF26450">
    <property type="entry name" value="DUF8129"/>
    <property type="match status" value="1"/>
</dbReference>
<sequence>MSNQTELPIPDYDQLPEGSLVHRIRTLDEQGLDSLLEHERGHANRPSVLQALTHRRDALASGEAEPSGGDPAAARPEVVPTPEAGAGAPVDQTDNNQPLRHGVAGQTPNRNPRTR</sequence>